<organism evidence="3 4">
    <name type="scientific">Engelhardtia mirabilis</name>
    <dbReference type="NCBI Taxonomy" id="2528011"/>
    <lineage>
        <taxon>Bacteria</taxon>
        <taxon>Pseudomonadati</taxon>
        <taxon>Planctomycetota</taxon>
        <taxon>Planctomycetia</taxon>
        <taxon>Planctomycetia incertae sedis</taxon>
        <taxon>Engelhardtia</taxon>
    </lineage>
</organism>
<dbReference type="Pfam" id="PF03130">
    <property type="entry name" value="HEAT_PBS"/>
    <property type="match status" value="1"/>
</dbReference>
<dbReference type="InterPro" id="IPR016024">
    <property type="entry name" value="ARM-type_fold"/>
</dbReference>
<evidence type="ECO:0000256" key="2">
    <source>
        <dbReference type="SAM" id="SignalP"/>
    </source>
</evidence>
<dbReference type="KEGG" id="pbap:Pla133_31170"/>
<evidence type="ECO:0000313" key="4">
    <source>
        <dbReference type="Proteomes" id="UP000316921"/>
    </source>
</evidence>
<reference evidence="3 4" key="1">
    <citation type="submission" date="2019-02" db="EMBL/GenBank/DDBJ databases">
        <title>Deep-cultivation of Planctomycetes and their phenomic and genomic characterization uncovers novel biology.</title>
        <authorList>
            <person name="Wiegand S."/>
            <person name="Jogler M."/>
            <person name="Boedeker C."/>
            <person name="Pinto D."/>
            <person name="Vollmers J."/>
            <person name="Rivas-Marin E."/>
            <person name="Kohn T."/>
            <person name="Peeters S.H."/>
            <person name="Heuer A."/>
            <person name="Rast P."/>
            <person name="Oberbeckmann S."/>
            <person name="Bunk B."/>
            <person name="Jeske O."/>
            <person name="Meyerdierks A."/>
            <person name="Storesund J.E."/>
            <person name="Kallscheuer N."/>
            <person name="Luecker S."/>
            <person name="Lage O.M."/>
            <person name="Pohl T."/>
            <person name="Merkel B.J."/>
            <person name="Hornburger P."/>
            <person name="Mueller R.-W."/>
            <person name="Bruemmer F."/>
            <person name="Labrenz M."/>
            <person name="Spormann A.M."/>
            <person name="Op den Camp H."/>
            <person name="Overmann J."/>
            <person name="Amann R."/>
            <person name="Jetten M.S.M."/>
            <person name="Mascher T."/>
            <person name="Medema M.H."/>
            <person name="Devos D.P."/>
            <person name="Kaster A.-K."/>
            <person name="Ovreas L."/>
            <person name="Rohde M."/>
            <person name="Galperin M.Y."/>
            <person name="Jogler C."/>
        </authorList>
    </citation>
    <scope>NUCLEOTIDE SEQUENCE [LARGE SCALE GENOMIC DNA]</scope>
    <source>
        <strain evidence="3 4">Pla133</strain>
    </source>
</reference>
<dbReference type="EMBL" id="CP036287">
    <property type="protein sequence ID" value="QDU68026.1"/>
    <property type="molecule type" value="Genomic_DNA"/>
</dbReference>
<feature type="chain" id="PRO_5021832190" description="HEAT repeat protein" evidence="2">
    <location>
        <begin position="20"/>
        <end position="283"/>
    </location>
</feature>
<feature type="signal peptide" evidence="2">
    <location>
        <begin position="1"/>
        <end position="19"/>
    </location>
</feature>
<protein>
    <recommendedName>
        <fullName evidence="5">HEAT repeat protein</fullName>
    </recommendedName>
</protein>
<dbReference type="Proteomes" id="UP000316921">
    <property type="component" value="Chromosome"/>
</dbReference>
<proteinExistence type="predicted"/>
<dbReference type="InterPro" id="IPR004155">
    <property type="entry name" value="PBS_lyase_HEAT"/>
</dbReference>
<evidence type="ECO:0008006" key="5">
    <source>
        <dbReference type="Google" id="ProtNLM"/>
    </source>
</evidence>
<gene>
    <name evidence="3" type="ORF">Pla133_31170</name>
</gene>
<keyword evidence="2" id="KW-0732">Signal</keyword>
<sequence length="283" mass="30883" precursor="true">MIAMSTLLTLLLSLTPATAVPLTPVTGPISGLTAAGMSQEEGEAPKPDERPEVAKLLDQLEEHYNDRKGEQDEAAVGLVDSLLQEFPESGPKDRESIVDGIADAVTVKRLLDDEDQPRDTLQIAAATALGRMGPESGPALIKLVDHKALRETLRAHGAVLKSLGRVHPEKGVKPLIEMLDHKDEELVAAASVGLAGYVEADQKVRKDIVENLLKTIIPLKDALANGEDASSAYEEARERFDAISAAVRDTLQVLTGHDEREFYAWRDWWNDNKKKDWDAGRAD</sequence>
<dbReference type="InterPro" id="IPR011989">
    <property type="entry name" value="ARM-like"/>
</dbReference>
<keyword evidence="4" id="KW-1185">Reference proteome</keyword>
<dbReference type="AlphaFoldDB" id="A0A518BM56"/>
<dbReference type="Gene3D" id="1.25.10.10">
    <property type="entry name" value="Leucine-rich Repeat Variant"/>
    <property type="match status" value="1"/>
</dbReference>
<feature type="region of interest" description="Disordered" evidence="1">
    <location>
        <begin position="31"/>
        <end position="50"/>
    </location>
</feature>
<name>A0A518BM56_9BACT</name>
<dbReference type="SUPFAM" id="SSF48371">
    <property type="entry name" value="ARM repeat"/>
    <property type="match status" value="1"/>
</dbReference>
<accession>A0A518BM56</accession>
<evidence type="ECO:0000313" key="3">
    <source>
        <dbReference type="EMBL" id="QDU68026.1"/>
    </source>
</evidence>
<evidence type="ECO:0000256" key="1">
    <source>
        <dbReference type="SAM" id="MobiDB-lite"/>
    </source>
</evidence>